<evidence type="ECO:0000259" key="6">
    <source>
        <dbReference type="Pfam" id="PF02350"/>
    </source>
</evidence>
<gene>
    <name evidence="7" type="primary">wecB</name>
    <name evidence="7" type="ORF">GPZ80_13290</name>
</gene>
<dbReference type="EMBL" id="JABVED010000006">
    <property type="protein sequence ID" value="MBC6448142.1"/>
    <property type="molecule type" value="Genomic_DNA"/>
</dbReference>
<feature type="domain" description="UDP-N-acetylglucosamine 2-epimerase" evidence="6">
    <location>
        <begin position="22"/>
        <end position="366"/>
    </location>
</feature>
<proteinExistence type="inferred from homology"/>
<evidence type="ECO:0000256" key="5">
    <source>
        <dbReference type="SAM" id="MobiDB-lite"/>
    </source>
</evidence>
<dbReference type="NCBIfam" id="TIGR00236">
    <property type="entry name" value="wecB"/>
    <property type="match status" value="1"/>
</dbReference>
<dbReference type="CDD" id="cd03786">
    <property type="entry name" value="GTB_UDP-GlcNAc_2-Epimerase"/>
    <property type="match status" value="1"/>
</dbReference>
<dbReference type="Pfam" id="PF02350">
    <property type="entry name" value="Epimerase_2"/>
    <property type="match status" value="1"/>
</dbReference>
<comment type="similarity">
    <text evidence="2 4">Belongs to the UDP-N-acetylglucosamine 2-epimerase family.</text>
</comment>
<keyword evidence="8" id="KW-1185">Reference proteome</keyword>
<evidence type="ECO:0000313" key="8">
    <source>
        <dbReference type="Proteomes" id="UP000734823"/>
    </source>
</evidence>
<reference evidence="7 8" key="1">
    <citation type="submission" date="2020-06" db="EMBL/GenBank/DDBJ databases">
        <title>Actinokineospora xiongansis sp. nov., isolated from soil of Baiyangdian.</title>
        <authorList>
            <person name="Zhang X."/>
        </authorList>
    </citation>
    <scope>NUCLEOTIDE SEQUENCE [LARGE SCALE GENOMIC DNA]</scope>
    <source>
        <strain evidence="7 8">HBU206404</strain>
    </source>
</reference>
<keyword evidence="1 4" id="KW-0413">Isomerase</keyword>
<protein>
    <recommendedName>
        <fullName evidence="3">UDP-N-acetylglucosamine 2-epimerase (non-hydrolyzing)</fullName>
        <ecNumber evidence="3">5.1.3.14</ecNumber>
    </recommendedName>
</protein>
<evidence type="ECO:0000256" key="2">
    <source>
        <dbReference type="ARBA" id="ARBA00038209"/>
    </source>
</evidence>
<evidence type="ECO:0000256" key="3">
    <source>
        <dbReference type="ARBA" id="ARBA00038858"/>
    </source>
</evidence>
<accession>A0ABR7L628</accession>
<comment type="caution">
    <text evidence="7">The sequence shown here is derived from an EMBL/GenBank/DDBJ whole genome shotgun (WGS) entry which is preliminary data.</text>
</comment>
<dbReference type="EC" id="5.1.3.14" evidence="3"/>
<dbReference type="InterPro" id="IPR029767">
    <property type="entry name" value="WecB-like"/>
</dbReference>
<dbReference type="Gene3D" id="3.40.50.2000">
    <property type="entry name" value="Glycogen Phosphorylase B"/>
    <property type="match status" value="2"/>
</dbReference>
<dbReference type="Proteomes" id="UP000734823">
    <property type="component" value="Unassembled WGS sequence"/>
</dbReference>
<evidence type="ECO:0000256" key="1">
    <source>
        <dbReference type="ARBA" id="ARBA00023235"/>
    </source>
</evidence>
<dbReference type="PANTHER" id="PTHR43174">
    <property type="entry name" value="UDP-N-ACETYLGLUCOSAMINE 2-EPIMERASE"/>
    <property type="match status" value="1"/>
</dbReference>
<feature type="compositionally biased region" description="Basic and acidic residues" evidence="5">
    <location>
        <begin position="413"/>
        <end position="436"/>
    </location>
</feature>
<name>A0ABR7L628_9PSEU</name>
<dbReference type="PANTHER" id="PTHR43174:SF2">
    <property type="entry name" value="UDP-N-ACETYLGLUCOSAMINE 2-EPIMERASE"/>
    <property type="match status" value="1"/>
</dbReference>
<evidence type="ECO:0000313" key="7">
    <source>
        <dbReference type="EMBL" id="MBC6448142.1"/>
    </source>
</evidence>
<sequence length="445" mass="46541">MEVLLLVGTRPEAVKAAPVALALDGHPVLRSVIVHSGQHAGMVEQALEPFGLSHTEVLEVNRGTGTQAELVAELLPALDELLTRRRPAAVIVQGDTTTTLAGALCAFWRGIPVVHLEAGLRTGDLAAPFPEEGNRQMVARIAALHLAPTDDAAAALRAEAVAGRDIVVTGNTVVDAVLHIAATDRPAGDPSLAAVERDLADSGGRLVLVTVHRRESWGAPLDEVLGAVRTMVERHPDIRVLLPTHPNPAVGAQVRAALDGVERVSVTGPLDYPDLVRALRLAALVVTDSGGIQEEAPSFGVPVLVAREVTERREAVRAGCAWLVGTDREMLLSGADRILGTNLRVPADRNPFGDGKAAGRVLEALERLLLPGSAQGADQLDVRGAQGRERGLGGVGGDGGGEVEQDGGVEAVARRVDRGGPHAVVGRDADDVDLRDALVPQPLRQ</sequence>
<feature type="region of interest" description="Disordered" evidence="5">
    <location>
        <begin position="413"/>
        <end position="445"/>
    </location>
</feature>
<organism evidence="7 8">
    <name type="scientific">Actinokineospora xionganensis</name>
    <dbReference type="NCBI Taxonomy" id="2684470"/>
    <lineage>
        <taxon>Bacteria</taxon>
        <taxon>Bacillati</taxon>
        <taxon>Actinomycetota</taxon>
        <taxon>Actinomycetes</taxon>
        <taxon>Pseudonocardiales</taxon>
        <taxon>Pseudonocardiaceae</taxon>
        <taxon>Actinokineospora</taxon>
    </lineage>
</organism>
<evidence type="ECO:0000256" key="4">
    <source>
        <dbReference type="RuleBase" id="RU003513"/>
    </source>
</evidence>
<dbReference type="GO" id="GO:0008761">
    <property type="term" value="F:UDP-N-acetylglucosamine 2-epimerase activity"/>
    <property type="evidence" value="ECO:0007669"/>
    <property type="project" value="UniProtKB-EC"/>
</dbReference>
<dbReference type="InterPro" id="IPR003331">
    <property type="entry name" value="UDP_GlcNAc_Epimerase_2_dom"/>
</dbReference>
<dbReference type="SUPFAM" id="SSF53756">
    <property type="entry name" value="UDP-Glycosyltransferase/glycogen phosphorylase"/>
    <property type="match status" value="1"/>
</dbReference>